<dbReference type="EMBL" id="VSWC01000144">
    <property type="protein sequence ID" value="KAA1078148.1"/>
    <property type="molecule type" value="Genomic_DNA"/>
</dbReference>
<protein>
    <submittedName>
        <fullName evidence="1">Uncharacterized protein</fullName>
    </submittedName>
</protein>
<dbReference type="Proteomes" id="UP000324748">
    <property type="component" value="Unassembled WGS sequence"/>
</dbReference>
<dbReference type="AlphaFoldDB" id="A0A5B0MPP7"/>
<comment type="caution">
    <text evidence="1">The sequence shown here is derived from an EMBL/GenBank/DDBJ whole genome shotgun (WGS) entry which is preliminary data.</text>
</comment>
<organism evidence="1 2">
    <name type="scientific">Puccinia graminis f. sp. tritici</name>
    <dbReference type="NCBI Taxonomy" id="56615"/>
    <lineage>
        <taxon>Eukaryota</taxon>
        <taxon>Fungi</taxon>
        <taxon>Dikarya</taxon>
        <taxon>Basidiomycota</taxon>
        <taxon>Pucciniomycotina</taxon>
        <taxon>Pucciniomycetes</taxon>
        <taxon>Pucciniales</taxon>
        <taxon>Pucciniaceae</taxon>
        <taxon>Puccinia</taxon>
    </lineage>
</organism>
<accession>A0A5B0MPP7</accession>
<name>A0A5B0MPP7_PUCGR</name>
<gene>
    <name evidence="1" type="ORF">PGT21_029408</name>
</gene>
<evidence type="ECO:0000313" key="2">
    <source>
        <dbReference type="Proteomes" id="UP000324748"/>
    </source>
</evidence>
<sequence length="108" mass="12150">MNRLRLRLLRRRGNVDQAGQLGGDLLVVDRAARIIHLVDSLIASSISFWSAKTSSMFSIVCATRSTVNAGNESKLFNVFVDVSYTSSRLSNTPIRRLRTVFKAFFDLR</sequence>
<proteinExistence type="predicted"/>
<evidence type="ECO:0000313" key="1">
    <source>
        <dbReference type="EMBL" id="KAA1078148.1"/>
    </source>
</evidence>
<reference evidence="1 2" key="1">
    <citation type="submission" date="2019-05" db="EMBL/GenBank/DDBJ databases">
        <title>Emergence of the Ug99 lineage of the wheat stem rust pathogen through somatic hybridization.</title>
        <authorList>
            <person name="Li F."/>
            <person name="Upadhyaya N.M."/>
            <person name="Sperschneider J."/>
            <person name="Matny O."/>
            <person name="Nguyen-Phuc H."/>
            <person name="Mago R."/>
            <person name="Raley C."/>
            <person name="Miller M.E."/>
            <person name="Silverstein K.A.T."/>
            <person name="Henningsen E."/>
            <person name="Hirsch C.D."/>
            <person name="Visser B."/>
            <person name="Pretorius Z.A."/>
            <person name="Steffenson B.J."/>
            <person name="Schwessinger B."/>
            <person name="Dodds P.N."/>
            <person name="Figueroa M."/>
        </authorList>
    </citation>
    <scope>NUCLEOTIDE SEQUENCE [LARGE SCALE GENOMIC DNA]</scope>
    <source>
        <strain evidence="1">21-0</strain>
    </source>
</reference>
<keyword evidence="2" id="KW-1185">Reference proteome</keyword>